<keyword evidence="2" id="KW-1185">Reference proteome</keyword>
<dbReference type="Proteomes" id="UP000198816">
    <property type="component" value="Unassembled WGS sequence"/>
</dbReference>
<protein>
    <submittedName>
        <fullName evidence="1">Uncharacterized protein</fullName>
    </submittedName>
</protein>
<dbReference type="AlphaFoldDB" id="A0A1H2ZUX8"/>
<sequence>MRPLRGLSDHYNRAAVILAKTLPQPSLSDDPLMQLLQALESVETGSLAQDLDPLRSFIRSTERILDSEYRSIASRSNTSFRDLWLPIVLLGKSWALATRSLLGIPADSWQHVDRVESIIFTPVTQREDPRLRVRLYNEVNCIQRDDYREFENCVKIPFGLRTTYKTKEARIGFLDQKSRIIETEKDDAERMLRGDFPTWLALLLKWDAVEQIELNYRHEIGEDICKQITSIVAIPDCPSAVRATAESAETFLDNCFGWLGLSDSRARIPASALIILTNGGEEWYQLLEAYSRRIRALLYEECSFRSNDGEAIDAETNSPLFFSLIQRHLIFPPGADIRLENEFNALGTLFDFGSDGEKGSIQERFTWPSTSDLADLIRHRIGNVSFLVDAGESLKQHCDYLLKKADSLDLSSTDQTEHDYSTEWEREVTGSAQSFTATPNPTTGDIFDRLTDRLADLIAKSTPDAFDQTFSQAQKVVNRGVMPSRESMERSLSMMTMLTSCVFRAILGVFSRNLDIGLEVIRLLNEQGTYSPKGTGFHSFNDGLEGDDLFKAMSVLLRSAVHEESLDDRITAFAAALYVLDVNGVVPERGPDGTFDDEYCAATALVALEERGLDIPEEVSAWAFDCKANIDALLSAEKQNQINAIMSKHSLFLQTLK</sequence>
<accession>A0A1H2ZUX8</accession>
<gene>
    <name evidence="1" type="ORF">SAMN05421783_11758</name>
</gene>
<dbReference type="EMBL" id="FNNZ01000017">
    <property type="protein sequence ID" value="SDX21390.1"/>
    <property type="molecule type" value="Genomic_DNA"/>
</dbReference>
<organism evidence="1 2">
    <name type="scientific">Thiocapsa roseopersicina</name>
    <dbReference type="NCBI Taxonomy" id="1058"/>
    <lineage>
        <taxon>Bacteria</taxon>
        <taxon>Pseudomonadati</taxon>
        <taxon>Pseudomonadota</taxon>
        <taxon>Gammaproteobacteria</taxon>
        <taxon>Chromatiales</taxon>
        <taxon>Chromatiaceae</taxon>
        <taxon>Thiocapsa</taxon>
    </lineage>
</organism>
<evidence type="ECO:0000313" key="1">
    <source>
        <dbReference type="EMBL" id="SDX21390.1"/>
    </source>
</evidence>
<reference evidence="2" key="1">
    <citation type="submission" date="2016-10" db="EMBL/GenBank/DDBJ databases">
        <authorList>
            <person name="Varghese N."/>
            <person name="Submissions S."/>
        </authorList>
    </citation>
    <scope>NUCLEOTIDE SEQUENCE [LARGE SCALE GENOMIC DNA]</scope>
    <source>
        <strain evidence="2">DSM 217</strain>
    </source>
</reference>
<name>A0A1H2ZUX8_THIRO</name>
<evidence type="ECO:0000313" key="2">
    <source>
        <dbReference type="Proteomes" id="UP000198816"/>
    </source>
</evidence>
<proteinExistence type="predicted"/>